<gene>
    <name evidence="2" type="ORF">ACFQ13_13255</name>
</gene>
<keyword evidence="1" id="KW-1133">Transmembrane helix</keyword>
<accession>A0ABW3KSU9</accession>
<keyword evidence="1" id="KW-0472">Membrane</keyword>
<dbReference type="EMBL" id="JBHTKM010000063">
    <property type="protein sequence ID" value="MFD1016889.1"/>
    <property type="molecule type" value="Genomic_DNA"/>
</dbReference>
<evidence type="ECO:0008006" key="4">
    <source>
        <dbReference type="Google" id="ProtNLM"/>
    </source>
</evidence>
<dbReference type="RefSeq" id="WP_386118115.1">
    <property type="nucleotide sequence ID" value="NZ_JBHTKM010000063.1"/>
</dbReference>
<proteinExistence type="predicted"/>
<reference evidence="3" key="1">
    <citation type="journal article" date="2019" name="Int. J. Syst. Evol. Microbiol.">
        <title>The Global Catalogue of Microorganisms (GCM) 10K type strain sequencing project: providing services to taxonomists for standard genome sequencing and annotation.</title>
        <authorList>
            <consortium name="The Broad Institute Genomics Platform"/>
            <consortium name="The Broad Institute Genome Sequencing Center for Infectious Disease"/>
            <person name="Wu L."/>
            <person name="Ma J."/>
        </authorList>
    </citation>
    <scope>NUCLEOTIDE SEQUENCE [LARGE SCALE GENOMIC DNA]</scope>
    <source>
        <strain evidence="3">CCUG 56098</strain>
    </source>
</reference>
<dbReference type="Proteomes" id="UP001597086">
    <property type="component" value="Unassembled WGS sequence"/>
</dbReference>
<sequence length="167" mass="20485">MKRILKIYYILFTCLIGSSIVIITYLYNSYDEKLLLGLIGIIATFYFGLSKTQMENDRFFKELFRDFNLRYTALNECLYNITNSDKTIEDLSFREKDKIYDYFNLCAEEYYWYKKNRISPTVWKSWKNGMDFWYSKPIIREMWEEEITNNNSRLSYYMESNEDFFKD</sequence>
<organism evidence="2 3">
    <name type="scientific">Winogradskyella rapida</name>
    <dbReference type="NCBI Taxonomy" id="549701"/>
    <lineage>
        <taxon>Bacteria</taxon>
        <taxon>Pseudomonadati</taxon>
        <taxon>Bacteroidota</taxon>
        <taxon>Flavobacteriia</taxon>
        <taxon>Flavobacteriales</taxon>
        <taxon>Flavobacteriaceae</taxon>
        <taxon>Winogradskyella</taxon>
    </lineage>
</organism>
<evidence type="ECO:0000256" key="1">
    <source>
        <dbReference type="SAM" id="Phobius"/>
    </source>
</evidence>
<feature type="transmembrane region" description="Helical" evidence="1">
    <location>
        <begin position="33"/>
        <end position="49"/>
    </location>
</feature>
<comment type="caution">
    <text evidence="2">The sequence shown here is derived from an EMBL/GenBank/DDBJ whole genome shotgun (WGS) entry which is preliminary data.</text>
</comment>
<evidence type="ECO:0000313" key="2">
    <source>
        <dbReference type="EMBL" id="MFD1016889.1"/>
    </source>
</evidence>
<evidence type="ECO:0000313" key="3">
    <source>
        <dbReference type="Proteomes" id="UP001597086"/>
    </source>
</evidence>
<protein>
    <recommendedName>
        <fullName evidence="4">DUF4760 domain-containing protein</fullName>
    </recommendedName>
</protein>
<keyword evidence="1" id="KW-0812">Transmembrane</keyword>
<feature type="transmembrane region" description="Helical" evidence="1">
    <location>
        <begin position="7"/>
        <end position="27"/>
    </location>
</feature>
<keyword evidence="3" id="KW-1185">Reference proteome</keyword>
<name>A0ABW3KSU9_9FLAO</name>